<evidence type="ECO:0000313" key="5">
    <source>
        <dbReference type="Proteomes" id="UP000521943"/>
    </source>
</evidence>
<evidence type="ECO:0000313" key="4">
    <source>
        <dbReference type="EMBL" id="KAF6741554.1"/>
    </source>
</evidence>
<dbReference type="AlphaFoldDB" id="A0A8H6H6V8"/>
<sequence length="941" mass="106311">MQRREQSWQVVVYRCMRRAGFDSFGELLKVYFSGEHTFSQYKEITQALSEFMKSKKANESEHPVAIVDYFFRHPNSRLNLDGKVDRALSLTVPSYALPPSVRLDGTYAQERPRHSSTKNALLDWSLGRILELVDLESERLLQSSFGFTRSPTDMLNWTNLTSWSITASQEIIATEAPAIFALLSTIAVNENTRSRVKLARHIPTPSAPTPEPIPPSSPAQYLPDLPINPMDEDQEEENSPQPAEDELPAPPNRSPFLETTPPSLSGVPADSRRDPWLGVTVAILALLYFRYKYAIVFATVIGIFLFTCNANRDIISILGRMGLTVAYDTILATLHVLANDTDYRLQSFGALLQGGQPSFLLLFDNVNKMRRAWQPTVAHSDEMQSGTAATLIQLEDVEPGALRSEPVLQALREKRRKDLIVDILWDDIDWDHIEATGAGTILRVWVKFIPALQRFGPDVEVLFSESLAKRRLRLRKSNIIPMRPTSINESTTSGNQDVLHNLLIGQLRILPTWLQDCVTIMVCGDQLTIDRMRKLKRYMAKTDTPYDRHDWVLPVIQLWHLKWNWQKAIIRMTWSDSDTVGNGVHGLRHDVHAIRREKFNPTKGDFYQSHHILEDVFDALVLDALRILCEERTSVKRTVQVKLLDSLQLYFSTNSTLAAFDLRRSEGAFGAVEDEATPPSQPGPSNPPVTAEQPSCPQLPDESLSNTINFMRMTFWYLELCAAIAEGDIGLVFEVIKLLRFSFWGAGSTNYGNEMLELACNFLYEFTDALKDAILNNYLVNPSGKPGHWFELDLLQEHFNFWLKRLFNSKSHSFDSRHLAEAVGLNIGGFSTLRDLFPGVFGLQKKKSAHTDPQKHADINTLGEHYQRDNILTHQSGRTQPYEGYDVLVSGKLDVFIARTVNDGPIADEPEDIELGTAPANPVIFEAGEVGVSEFIEVEME</sequence>
<reference evidence="4 5" key="1">
    <citation type="submission" date="2020-07" db="EMBL/GenBank/DDBJ databases">
        <title>Comparative genomics of pyrophilous fungi reveals a link between fire events and developmental genes.</title>
        <authorList>
            <consortium name="DOE Joint Genome Institute"/>
            <person name="Steindorff A.S."/>
            <person name="Carver A."/>
            <person name="Calhoun S."/>
            <person name="Stillman K."/>
            <person name="Liu H."/>
            <person name="Lipzen A."/>
            <person name="Pangilinan J."/>
            <person name="Labutti K."/>
            <person name="Bruns T.D."/>
            <person name="Grigoriev I.V."/>
        </authorList>
    </citation>
    <scope>NUCLEOTIDE SEQUENCE [LARGE SCALE GENOMIC DNA]</scope>
    <source>
        <strain evidence="4 5">CBS 144469</strain>
    </source>
</reference>
<protein>
    <recommendedName>
        <fullName evidence="3">DUF6589 domain-containing protein</fullName>
    </recommendedName>
</protein>
<name>A0A8H6H6V8_9AGAR</name>
<feature type="region of interest" description="Disordered" evidence="1">
    <location>
        <begin position="202"/>
        <end position="269"/>
    </location>
</feature>
<proteinExistence type="predicted"/>
<comment type="caution">
    <text evidence="4">The sequence shown here is derived from an EMBL/GenBank/DDBJ whole genome shotgun (WGS) entry which is preliminary data.</text>
</comment>
<feature type="compositionally biased region" description="Acidic residues" evidence="1">
    <location>
        <begin position="230"/>
        <end position="247"/>
    </location>
</feature>
<evidence type="ECO:0000256" key="1">
    <source>
        <dbReference type="SAM" id="MobiDB-lite"/>
    </source>
</evidence>
<feature type="domain" description="DUF6589" evidence="3">
    <location>
        <begin position="416"/>
        <end position="850"/>
    </location>
</feature>
<dbReference type="EMBL" id="JACGCI010000234">
    <property type="protein sequence ID" value="KAF6741554.1"/>
    <property type="molecule type" value="Genomic_DNA"/>
</dbReference>
<evidence type="ECO:0000256" key="2">
    <source>
        <dbReference type="SAM" id="Phobius"/>
    </source>
</evidence>
<accession>A0A8H6H6V8</accession>
<feature type="transmembrane region" description="Helical" evidence="2">
    <location>
        <begin position="281"/>
        <end position="306"/>
    </location>
</feature>
<keyword evidence="2" id="KW-0812">Transmembrane</keyword>
<dbReference type="Proteomes" id="UP000521943">
    <property type="component" value="Unassembled WGS sequence"/>
</dbReference>
<gene>
    <name evidence="4" type="ORF">DFP72DRAFT_1113669</name>
</gene>
<dbReference type="InterPro" id="IPR046496">
    <property type="entry name" value="DUF6589"/>
</dbReference>
<feature type="compositionally biased region" description="Pro residues" evidence="1">
    <location>
        <begin position="205"/>
        <end position="217"/>
    </location>
</feature>
<dbReference type="Pfam" id="PF20231">
    <property type="entry name" value="DUF6589"/>
    <property type="match status" value="1"/>
</dbReference>
<keyword evidence="5" id="KW-1185">Reference proteome</keyword>
<organism evidence="4 5">
    <name type="scientific">Ephemerocybe angulata</name>
    <dbReference type="NCBI Taxonomy" id="980116"/>
    <lineage>
        <taxon>Eukaryota</taxon>
        <taxon>Fungi</taxon>
        <taxon>Dikarya</taxon>
        <taxon>Basidiomycota</taxon>
        <taxon>Agaricomycotina</taxon>
        <taxon>Agaricomycetes</taxon>
        <taxon>Agaricomycetidae</taxon>
        <taxon>Agaricales</taxon>
        <taxon>Agaricineae</taxon>
        <taxon>Psathyrellaceae</taxon>
        <taxon>Ephemerocybe</taxon>
    </lineage>
</organism>
<evidence type="ECO:0000259" key="3">
    <source>
        <dbReference type="Pfam" id="PF20231"/>
    </source>
</evidence>
<feature type="region of interest" description="Disordered" evidence="1">
    <location>
        <begin position="673"/>
        <end position="699"/>
    </location>
</feature>
<dbReference type="OrthoDB" id="3240429at2759"/>
<keyword evidence="2" id="KW-1133">Transmembrane helix</keyword>
<keyword evidence="2" id="KW-0472">Membrane</keyword>